<dbReference type="InterPro" id="IPR050306">
    <property type="entry name" value="PfkB_Carbo_kinase"/>
</dbReference>
<accession>A0ABU3GSU4</accession>
<dbReference type="InterPro" id="IPR002173">
    <property type="entry name" value="Carboh/pur_kinase_PfkB_CS"/>
</dbReference>
<evidence type="ECO:0000259" key="4">
    <source>
        <dbReference type="Pfam" id="PF00294"/>
    </source>
</evidence>
<comment type="caution">
    <text evidence="5">The sequence shown here is derived from an EMBL/GenBank/DDBJ whole genome shotgun (WGS) entry which is preliminary data.</text>
</comment>
<comment type="similarity">
    <text evidence="1">Belongs to the carbohydrate kinase PfkB family.</text>
</comment>
<gene>
    <name evidence="5" type="ORF">QE417_001906</name>
</gene>
<evidence type="ECO:0000313" key="6">
    <source>
        <dbReference type="Proteomes" id="UP001258315"/>
    </source>
</evidence>
<feature type="domain" description="Carbohydrate kinase PfkB" evidence="4">
    <location>
        <begin position="15"/>
        <end position="279"/>
    </location>
</feature>
<dbReference type="EMBL" id="JAVLVU010000001">
    <property type="protein sequence ID" value="MDT3402834.1"/>
    <property type="molecule type" value="Genomic_DNA"/>
</dbReference>
<evidence type="ECO:0000256" key="1">
    <source>
        <dbReference type="ARBA" id="ARBA00010688"/>
    </source>
</evidence>
<dbReference type="PROSITE" id="PS00583">
    <property type="entry name" value="PFKB_KINASES_1"/>
    <property type="match status" value="1"/>
</dbReference>
<reference evidence="6" key="1">
    <citation type="submission" date="2023-07" db="EMBL/GenBank/DDBJ databases">
        <title>Functional and genomic diversity of the sorghum phyllosphere microbiome.</title>
        <authorList>
            <person name="Shade A."/>
        </authorList>
    </citation>
    <scope>NUCLEOTIDE SEQUENCE [LARGE SCALE GENOMIC DNA]</scope>
    <source>
        <strain evidence="6">SORGH_AS_0422</strain>
    </source>
</reference>
<dbReference type="Proteomes" id="UP001258315">
    <property type="component" value="Unassembled WGS sequence"/>
</dbReference>
<proteinExistence type="inferred from homology"/>
<keyword evidence="2 5" id="KW-0808">Transferase</keyword>
<evidence type="ECO:0000313" key="5">
    <source>
        <dbReference type="EMBL" id="MDT3402834.1"/>
    </source>
</evidence>
<dbReference type="EC" id="2.7.1.4" evidence="5"/>
<dbReference type="PANTHER" id="PTHR43085:SF57">
    <property type="entry name" value="CARBOHYDRATE KINASE PFKB DOMAIN-CONTAINING PROTEIN"/>
    <property type="match status" value="1"/>
</dbReference>
<keyword evidence="3" id="KW-0418">Kinase</keyword>
<dbReference type="RefSeq" id="WP_311949522.1">
    <property type="nucleotide sequence ID" value="NZ_JAVLVU010000001.1"/>
</dbReference>
<sequence length="287" mass="31681">MSKKVLCFGEVLWDTFEDGKQVGGAPLNVARHLIQQGANAIMVSRVGVDEPGNELLSVLTENNLDLTLIQQDKHLPTCEVTVELDAGGHATYIIPQPVSWDNIQPTDELLQNIEQAEAIVFGSLACREVETRTTLLNLLSEYTIPMRIFDVNLRAPHFEQDTIETLAALCNVIKMNEDEAHMLIHGSAPVREKMVEFHKKFHTQTICVTRGENGAIIWHDEEFYEHPGFRVDVVDTVGAGDSFLATLIAGLLTGQPIPFTLEKACKVGGFVASQRGANPTYPGYLQS</sequence>
<keyword evidence="6" id="KW-1185">Reference proteome</keyword>
<dbReference type="CDD" id="cd01167">
    <property type="entry name" value="bac_FRK"/>
    <property type="match status" value="1"/>
</dbReference>
<dbReference type="GO" id="GO:0008865">
    <property type="term" value="F:fructokinase activity"/>
    <property type="evidence" value="ECO:0007669"/>
    <property type="project" value="UniProtKB-EC"/>
</dbReference>
<evidence type="ECO:0000256" key="3">
    <source>
        <dbReference type="ARBA" id="ARBA00022777"/>
    </source>
</evidence>
<dbReference type="SUPFAM" id="SSF53613">
    <property type="entry name" value="Ribokinase-like"/>
    <property type="match status" value="1"/>
</dbReference>
<dbReference type="Pfam" id="PF00294">
    <property type="entry name" value="PfkB"/>
    <property type="match status" value="1"/>
</dbReference>
<name>A0ABU3GSU4_9SPHI</name>
<dbReference type="Gene3D" id="3.40.1190.20">
    <property type="match status" value="1"/>
</dbReference>
<dbReference type="InterPro" id="IPR029056">
    <property type="entry name" value="Ribokinase-like"/>
</dbReference>
<evidence type="ECO:0000256" key="2">
    <source>
        <dbReference type="ARBA" id="ARBA00022679"/>
    </source>
</evidence>
<dbReference type="InterPro" id="IPR011611">
    <property type="entry name" value="PfkB_dom"/>
</dbReference>
<protein>
    <submittedName>
        <fullName evidence="5">Fructokinase</fullName>
        <ecNumber evidence="5">2.7.1.4</ecNumber>
    </submittedName>
</protein>
<dbReference type="PANTHER" id="PTHR43085">
    <property type="entry name" value="HEXOKINASE FAMILY MEMBER"/>
    <property type="match status" value="1"/>
</dbReference>
<organism evidence="5 6">
    <name type="scientific">Mucilaginibacter terrae</name>
    <dbReference type="NCBI Taxonomy" id="1955052"/>
    <lineage>
        <taxon>Bacteria</taxon>
        <taxon>Pseudomonadati</taxon>
        <taxon>Bacteroidota</taxon>
        <taxon>Sphingobacteriia</taxon>
        <taxon>Sphingobacteriales</taxon>
        <taxon>Sphingobacteriaceae</taxon>
        <taxon>Mucilaginibacter</taxon>
    </lineage>
</organism>